<dbReference type="EMBL" id="PDNC01000102">
    <property type="protein sequence ID" value="PGG99399.1"/>
    <property type="molecule type" value="Genomic_DNA"/>
</dbReference>
<comment type="caution">
    <text evidence="1">The sequence shown here is derived from an EMBL/GenBank/DDBJ whole genome shotgun (WGS) entry which is preliminary data.</text>
</comment>
<name>A0A2B7WS51_9EURO</name>
<dbReference type="AlphaFoldDB" id="A0A2B7WS51"/>
<organism evidence="1 2">
    <name type="scientific">Blastomyces parvus</name>
    <dbReference type="NCBI Taxonomy" id="2060905"/>
    <lineage>
        <taxon>Eukaryota</taxon>
        <taxon>Fungi</taxon>
        <taxon>Dikarya</taxon>
        <taxon>Ascomycota</taxon>
        <taxon>Pezizomycotina</taxon>
        <taxon>Eurotiomycetes</taxon>
        <taxon>Eurotiomycetidae</taxon>
        <taxon>Onygenales</taxon>
        <taxon>Ajellomycetaceae</taxon>
        <taxon>Blastomyces</taxon>
    </lineage>
</organism>
<accession>A0A2B7WS51</accession>
<keyword evidence="2" id="KW-1185">Reference proteome</keyword>
<dbReference type="OrthoDB" id="4177777at2759"/>
<sequence length="180" mass="20412">MLGKTGNNQVDVVSFDFLFHTVLEKTSNPEMGMKRYDAKPARKQHDIKLPTNLSGDLSRILLSLSQIPLQQLGSFIIDCNGFLRLANLPLSIETQQLENEKIPTNIPRDYTYSTVESYLMDMLAIHDSHLQNQPNAVNNLEDCASQMSALDVRKFVANKISDKKRYDHDLRMAFKGSNPN</sequence>
<gene>
    <name evidence="1" type="ORF">GX51_06333</name>
</gene>
<proteinExistence type="predicted"/>
<dbReference type="STRING" id="2060905.A0A2B7WS51"/>
<reference evidence="1 2" key="1">
    <citation type="submission" date="2017-10" db="EMBL/GenBank/DDBJ databases">
        <title>Comparative genomics in systemic dimorphic fungi from Ajellomycetaceae.</title>
        <authorList>
            <person name="Munoz J.F."/>
            <person name="Mcewen J.G."/>
            <person name="Clay O.K."/>
            <person name="Cuomo C.A."/>
        </authorList>
    </citation>
    <scope>NUCLEOTIDE SEQUENCE [LARGE SCALE GENOMIC DNA]</scope>
    <source>
        <strain evidence="1 2">UAMH130</strain>
    </source>
</reference>
<dbReference type="Proteomes" id="UP000224080">
    <property type="component" value="Unassembled WGS sequence"/>
</dbReference>
<evidence type="ECO:0000313" key="2">
    <source>
        <dbReference type="Proteomes" id="UP000224080"/>
    </source>
</evidence>
<protein>
    <submittedName>
        <fullName evidence="1">Uncharacterized protein</fullName>
    </submittedName>
</protein>
<evidence type="ECO:0000313" key="1">
    <source>
        <dbReference type="EMBL" id="PGG99399.1"/>
    </source>
</evidence>